<dbReference type="AlphaFoldDB" id="A0A0D8XED7"/>
<protein>
    <submittedName>
        <fullName evidence="2">Uncharacterized protein</fullName>
    </submittedName>
</protein>
<accession>A0A0D8XED7</accession>
<sequence>MKETFGEELLAFSIGEEASIIFTSKLRFHRYNMCRTKISRGSNQLWGTSHHRTALVKAVVSKFFNTKTNKVSLDVNILRLLQQLHYKNCDIQDESKRKHREMSTRCSITSLSSCSSKVETRLANNPSRASLYSHVSGQEGAMIPSSSSKDDDILSSSSDEIEKMAMQTLDNLAKVH</sequence>
<feature type="region of interest" description="Disordered" evidence="1">
    <location>
        <begin position="135"/>
        <end position="160"/>
    </location>
</feature>
<evidence type="ECO:0000313" key="3">
    <source>
        <dbReference type="Proteomes" id="UP000053766"/>
    </source>
</evidence>
<dbReference type="Proteomes" id="UP000053766">
    <property type="component" value="Unassembled WGS sequence"/>
</dbReference>
<keyword evidence="3" id="KW-1185">Reference proteome</keyword>
<gene>
    <name evidence="2" type="ORF">DICVIV_11989</name>
</gene>
<proteinExistence type="predicted"/>
<evidence type="ECO:0000256" key="1">
    <source>
        <dbReference type="SAM" id="MobiDB-lite"/>
    </source>
</evidence>
<organism evidence="2 3">
    <name type="scientific">Dictyocaulus viviparus</name>
    <name type="common">Bovine lungworm</name>
    <dbReference type="NCBI Taxonomy" id="29172"/>
    <lineage>
        <taxon>Eukaryota</taxon>
        <taxon>Metazoa</taxon>
        <taxon>Ecdysozoa</taxon>
        <taxon>Nematoda</taxon>
        <taxon>Chromadorea</taxon>
        <taxon>Rhabditida</taxon>
        <taxon>Rhabditina</taxon>
        <taxon>Rhabditomorpha</taxon>
        <taxon>Strongyloidea</taxon>
        <taxon>Metastrongylidae</taxon>
        <taxon>Dictyocaulus</taxon>
    </lineage>
</organism>
<evidence type="ECO:0000313" key="2">
    <source>
        <dbReference type="EMBL" id="KJH42029.1"/>
    </source>
</evidence>
<reference evidence="3" key="2">
    <citation type="journal article" date="2016" name="Sci. Rep.">
        <title>Dictyocaulus viviparus genome, variome and transcriptome elucidate lungworm biology and support future intervention.</title>
        <authorList>
            <person name="McNulty S.N."/>
            <person name="Strube C."/>
            <person name="Rosa B.A."/>
            <person name="Martin J.C."/>
            <person name="Tyagi R."/>
            <person name="Choi Y.J."/>
            <person name="Wang Q."/>
            <person name="Hallsworth Pepin K."/>
            <person name="Zhang X."/>
            <person name="Ozersky P."/>
            <person name="Wilson R.K."/>
            <person name="Sternberg P.W."/>
            <person name="Gasser R.B."/>
            <person name="Mitreva M."/>
        </authorList>
    </citation>
    <scope>NUCLEOTIDE SEQUENCE [LARGE SCALE GENOMIC DNA]</scope>
    <source>
        <strain evidence="3">HannoverDv2000</strain>
    </source>
</reference>
<name>A0A0D8XED7_DICVI</name>
<dbReference type="STRING" id="29172.A0A0D8XED7"/>
<reference evidence="2 3" key="1">
    <citation type="submission" date="2013-11" db="EMBL/GenBank/DDBJ databases">
        <title>Draft genome of the bovine lungworm Dictyocaulus viviparus.</title>
        <authorList>
            <person name="Mitreva M."/>
        </authorList>
    </citation>
    <scope>NUCLEOTIDE SEQUENCE [LARGE SCALE GENOMIC DNA]</scope>
    <source>
        <strain evidence="2 3">HannoverDv2000</strain>
    </source>
</reference>
<dbReference type="EMBL" id="KN716721">
    <property type="protein sequence ID" value="KJH42029.1"/>
    <property type="molecule type" value="Genomic_DNA"/>
</dbReference>